<keyword evidence="4" id="KW-1185">Reference proteome</keyword>
<protein>
    <submittedName>
        <fullName evidence="3">NADH-binding protein</fullName>
    </submittedName>
</protein>
<dbReference type="Pfam" id="PF13460">
    <property type="entry name" value="NAD_binding_10"/>
    <property type="match status" value="1"/>
</dbReference>
<dbReference type="EMBL" id="PYYB01000001">
    <property type="protein sequence ID" value="PTL60465.1"/>
    <property type="molecule type" value="Genomic_DNA"/>
</dbReference>
<evidence type="ECO:0000256" key="1">
    <source>
        <dbReference type="SAM" id="MobiDB-lite"/>
    </source>
</evidence>
<dbReference type="Proteomes" id="UP000240739">
    <property type="component" value="Unassembled WGS sequence"/>
</dbReference>
<dbReference type="InterPro" id="IPR036291">
    <property type="entry name" value="NAD(P)-bd_dom_sf"/>
</dbReference>
<dbReference type="PANTHER" id="PTHR12126:SF11">
    <property type="entry name" value="NADH DEHYDROGENASE [UBIQUINONE] 1 ALPHA SUBCOMPLEX SUBUNIT 9, MITOCHONDRIAL"/>
    <property type="match status" value="1"/>
</dbReference>
<evidence type="ECO:0000313" key="3">
    <source>
        <dbReference type="EMBL" id="PTL60465.1"/>
    </source>
</evidence>
<dbReference type="InterPro" id="IPR016040">
    <property type="entry name" value="NAD(P)-bd_dom"/>
</dbReference>
<proteinExistence type="predicted"/>
<name>A0A2T4UMJ7_9ACTN</name>
<organism evidence="3 4">
    <name type="scientific">Paraconexibacter algicola</name>
    <dbReference type="NCBI Taxonomy" id="2133960"/>
    <lineage>
        <taxon>Bacteria</taxon>
        <taxon>Bacillati</taxon>
        <taxon>Actinomycetota</taxon>
        <taxon>Thermoleophilia</taxon>
        <taxon>Solirubrobacterales</taxon>
        <taxon>Paraconexibacteraceae</taxon>
        <taxon>Paraconexibacter</taxon>
    </lineage>
</organism>
<accession>A0A2T4UMJ7</accession>
<evidence type="ECO:0000313" key="4">
    <source>
        <dbReference type="Proteomes" id="UP000240739"/>
    </source>
</evidence>
<reference evidence="3 4" key="1">
    <citation type="submission" date="2018-03" db="EMBL/GenBank/DDBJ databases">
        <title>Aquarubrobacter algicola gen. nov., sp. nov., a novel actinobacterium isolated from shallow eutrophic lake during the end of cyanobacterial harmful algal blooms.</title>
        <authorList>
            <person name="Chun S.J."/>
        </authorList>
    </citation>
    <scope>NUCLEOTIDE SEQUENCE [LARGE SCALE GENOMIC DNA]</scope>
    <source>
        <strain evidence="3 4">Seoho-28</strain>
    </source>
</reference>
<dbReference type="InterPro" id="IPR051207">
    <property type="entry name" value="ComplexI_NDUFA9_subunit"/>
</dbReference>
<feature type="region of interest" description="Disordered" evidence="1">
    <location>
        <begin position="1"/>
        <end position="23"/>
    </location>
</feature>
<dbReference type="SUPFAM" id="SSF51735">
    <property type="entry name" value="NAD(P)-binding Rossmann-fold domains"/>
    <property type="match status" value="1"/>
</dbReference>
<gene>
    <name evidence="3" type="ORF">C7Y72_12855</name>
</gene>
<comment type="caution">
    <text evidence="3">The sequence shown here is derived from an EMBL/GenBank/DDBJ whole genome shotgun (WGS) entry which is preliminary data.</text>
</comment>
<dbReference type="Gene3D" id="3.40.50.720">
    <property type="entry name" value="NAD(P)-binding Rossmann-like Domain"/>
    <property type="match status" value="1"/>
</dbReference>
<dbReference type="GO" id="GO:0044877">
    <property type="term" value="F:protein-containing complex binding"/>
    <property type="evidence" value="ECO:0007669"/>
    <property type="project" value="TreeGrafter"/>
</dbReference>
<sequence length="325" mass="34750">MRYAHSGNRGHRRGAPPRTAPVTPPLTILLTGATGYVGGQLLPVLLEAGHHVRCLVRDASPQRRSRFPEQVEVVEGDVLTGTGLDAALDGVDAAYYLVHSMGRGSGSTSSFADRDKRAADTFGRAAAQAGVDRVVYLGGLEGGDTEDSEHLRSRADTAVALRRHVPGVVHVRAAMVIGAGSASFEILSHLARRLPVMLTPRWVETRSQPVAIADVTATLARLATWEDPPAEVELGGADVLSYREMMRRFADVADRRPPTIVPIPVMTPRLSSYWVSLFTPIETGLVRPLVDGLSAETVVRRPPPAGLNDAPLGFDAAVRAALQEA</sequence>
<evidence type="ECO:0000259" key="2">
    <source>
        <dbReference type="Pfam" id="PF13460"/>
    </source>
</evidence>
<dbReference type="PANTHER" id="PTHR12126">
    <property type="entry name" value="NADH-UBIQUINONE OXIDOREDUCTASE 39 KDA SUBUNIT-RELATED"/>
    <property type="match status" value="1"/>
</dbReference>
<feature type="domain" description="NAD(P)-binding" evidence="2">
    <location>
        <begin position="32"/>
        <end position="149"/>
    </location>
</feature>
<dbReference type="AlphaFoldDB" id="A0A2T4UMJ7"/>